<evidence type="ECO:0000313" key="4">
    <source>
        <dbReference type="Proteomes" id="UP000799440"/>
    </source>
</evidence>
<dbReference type="InterPro" id="IPR020471">
    <property type="entry name" value="AKR"/>
</dbReference>
<dbReference type="PANTHER" id="PTHR43364">
    <property type="entry name" value="NADH-SPECIFIC METHYLGLYOXAL REDUCTASE-RELATED"/>
    <property type="match status" value="1"/>
</dbReference>
<dbReference type="PRINTS" id="PR00069">
    <property type="entry name" value="ALDKETRDTASE"/>
</dbReference>
<dbReference type="Gene3D" id="3.20.20.100">
    <property type="entry name" value="NADP-dependent oxidoreductase domain"/>
    <property type="match status" value="1"/>
</dbReference>
<evidence type="ECO:0000313" key="3">
    <source>
        <dbReference type="EMBL" id="KAF2743624.1"/>
    </source>
</evidence>
<reference evidence="3" key="1">
    <citation type="journal article" date="2020" name="Stud. Mycol.">
        <title>101 Dothideomycetes genomes: a test case for predicting lifestyles and emergence of pathogens.</title>
        <authorList>
            <person name="Haridas S."/>
            <person name="Albert R."/>
            <person name="Binder M."/>
            <person name="Bloem J."/>
            <person name="Labutti K."/>
            <person name="Salamov A."/>
            <person name="Andreopoulos B."/>
            <person name="Baker S."/>
            <person name="Barry K."/>
            <person name="Bills G."/>
            <person name="Bluhm B."/>
            <person name="Cannon C."/>
            <person name="Castanera R."/>
            <person name="Culley D."/>
            <person name="Daum C."/>
            <person name="Ezra D."/>
            <person name="Gonzalez J."/>
            <person name="Henrissat B."/>
            <person name="Kuo A."/>
            <person name="Liang C."/>
            <person name="Lipzen A."/>
            <person name="Lutzoni F."/>
            <person name="Magnuson J."/>
            <person name="Mondo S."/>
            <person name="Nolan M."/>
            <person name="Ohm R."/>
            <person name="Pangilinan J."/>
            <person name="Park H.-J."/>
            <person name="Ramirez L."/>
            <person name="Alfaro M."/>
            <person name="Sun H."/>
            <person name="Tritt A."/>
            <person name="Yoshinaga Y."/>
            <person name="Zwiers L.-H."/>
            <person name="Turgeon B."/>
            <person name="Goodwin S."/>
            <person name="Spatafora J."/>
            <person name="Crous P."/>
            <person name="Grigoriev I."/>
        </authorList>
    </citation>
    <scope>NUCLEOTIDE SEQUENCE</scope>
    <source>
        <strain evidence="3">CBS 119925</strain>
    </source>
</reference>
<gene>
    <name evidence="3" type="ORF">M011DRAFT_471172</name>
</gene>
<dbReference type="SUPFAM" id="SSF51430">
    <property type="entry name" value="NAD(P)-linked oxidoreductase"/>
    <property type="match status" value="1"/>
</dbReference>
<keyword evidence="4" id="KW-1185">Reference proteome</keyword>
<dbReference type="InterPro" id="IPR036812">
    <property type="entry name" value="NAD(P)_OxRdtase_dom_sf"/>
</dbReference>
<dbReference type="GO" id="GO:0016491">
    <property type="term" value="F:oxidoreductase activity"/>
    <property type="evidence" value="ECO:0007669"/>
    <property type="project" value="UniProtKB-KW"/>
</dbReference>
<feature type="domain" description="NADP-dependent oxidoreductase" evidence="2">
    <location>
        <begin position="11"/>
        <end position="321"/>
    </location>
</feature>
<dbReference type="InterPro" id="IPR050523">
    <property type="entry name" value="AKR_Detox_Biosynth"/>
</dbReference>
<dbReference type="Proteomes" id="UP000799440">
    <property type="component" value="Unassembled WGS sequence"/>
</dbReference>
<evidence type="ECO:0000256" key="1">
    <source>
        <dbReference type="ARBA" id="ARBA00023002"/>
    </source>
</evidence>
<dbReference type="EMBL" id="MU006595">
    <property type="protein sequence ID" value="KAF2743624.1"/>
    <property type="molecule type" value="Genomic_DNA"/>
</dbReference>
<dbReference type="CDD" id="cd19075">
    <property type="entry name" value="AKR_AKR7A1-5"/>
    <property type="match status" value="1"/>
</dbReference>
<proteinExistence type="predicted"/>
<dbReference type="AlphaFoldDB" id="A0A6A6V1K5"/>
<name>A0A6A6V1K5_9PLEO</name>
<dbReference type="Pfam" id="PF00248">
    <property type="entry name" value="Aldo_ket_red"/>
    <property type="match status" value="1"/>
</dbReference>
<accession>A0A6A6V1K5</accession>
<dbReference type="OrthoDB" id="2310150at2759"/>
<dbReference type="PANTHER" id="PTHR43364:SF4">
    <property type="entry name" value="NAD(P)-LINKED OXIDOREDUCTASE SUPERFAMILY PROTEIN"/>
    <property type="match status" value="1"/>
</dbReference>
<organism evidence="3 4">
    <name type="scientific">Sporormia fimetaria CBS 119925</name>
    <dbReference type="NCBI Taxonomy" id="1340428"/>
    <lineage>
        <taxon>Eukaryota</taxon>
        <taxon>Fungi</taxon>
        <taxon>Dikarya</taxon>
        <taxon>Ascomycota</taxon>
        <taxon>Pezizomycotina</taxon>
        <taxon>Dothideomycetes</taxon>
        <taxon>Pleosporomycetidae</taxon>
        <taxon>Pleosporales</taxon>
        <taxon>Sporormiaceae</taxon>
        <taxon>Sporormia</taxon>
    </lineage>
</organism>
<protein>
    <submittedName>
        <fullName evidence="3">Aflatoxin B1 aldehyde reductase member 2</fullName>
    </submittedName>
</protein>
<keyword evidence="1" id="KW-0560">Oxidoreductase</keyword>
<dbReference type="InterPro" id="IPR023210">
    <property type="entry name" value="NADP_OxRdtase_dom"/>
</dbReference>
<sequence>MPLIAQNPKERIILGLMTFGPDASSGARITSFPTFTKCLDYFQSSGYNEVDTARMYVNGLQEAWTAAAHWQNRGLTLATKVYPYEAGVHEPDRLKEHALKSLSELGAECVDIFYLHAPDHSVPFEETLEAVNELHKEGRFIQLGLSNFAAWEVAECWNICKERGWVRPTVYQAMYNAITRSIETELVPCCRKYNIDIVVYNPLAGGLFSGKIKSKDLVPDEGRFSNVSERTGNMYRERYFKDSTFEALRLIEPVAEKHKLTLLEIALRWCIHHSALKTRAKGGNDGVIIGVSSFEQLESNLKDLEKGPLPEDVVKALDEAWMVAKATTPNYFR</sequence>
<evidence type="ECO:0000259" key="2">
    <source>
        <dbReference type="Pfam" id="PF00248"/>
    </source>
</evidence>